<dbReference type="PROSITE" id="PS51257">
    <property type="entry name" value="PROKAR_LIPOPROTEIN"/>
    <property type="match status" value="1"/>
</dbReference>
<name>A0ABX0X9N2_9BACT</name>
<dbReference type="Pfam" id="PF14054">
    <property type="entry name" value="DUF4249"/>
    <property type="match status" value="1"/>
</dbReference>
<reference evidence="1 2" key="1">
    <citation type="submission" date="2020-03" db="EMBL/GenBank/DDBJ databases">
        <title>Genomic Encyclopedia of Type Strains, Phase IV (KMG-IV): sequencing the most valuable type-strain genomes for metagenomic binning, comparative biology and taxonomic classification.</title>
        <authorList>
            <person name="Goeker M."/>
        </authorList>
    </citation>
    <scope>NUCLEOTIDE SEQUENCE [LARGE SCALE GENOMIC DNA]</scope>
    <source>
        <strain evidence="1 2">DSM 105096</strain>
    </source>
</reference>
<comment type="caution">
    <text evidence="1">The sequence shown here is derived from an EMBL/GenBank/DDBJ whole genome shotgun (WGS) entry which is preliminary data.</text>
</comment>
<sequence>MTNSRTLLAICLFGALLSCTDEITLESRFEGSELAVEAWLTNESEPQTIILTESQDYYDNRLPDGVTDAQVVISEVIDSVPTGNLYVFEHQDSGRYVWTPEEGQTLGNVGTTLGLGIQRGEQQYAALTNINRTAIIDSLSFQVEEESLGLDEGIYAQIYARDQVGIGDAYFIRSTINDTLLLRAGELNLAYDATFSPGTNTDGVAFIFPIRFRINKTDDDGGPVALQPGEKVAVEIVGLSQAAYLYLRIVTEQINNGQSGLFDLPVANSPGNIFDVDTQESVLGFFNVAEVARIERIVE</sequence>
<dbReference type="EMBL" id="JAATJH010000002">
    <property type="protein sequence ID" value="NJC25973.1"/>
    <property type="molecule type" value="Genomic_DNA"/>
</dbReference>
<dbReference type="RefSeq" id="WP_168036740.1">
    <property type="nucleotide sequence ID" value="NZ_JAATJH010000002.1"/>
</dbReference>
<protein>
    <recommendedName>
        <fullName evidence="3">DUF4249 domain-containing protein</fullName>
    </recommendedName>
</protein>
<evidence type="ECO:0008006" key="3">
    <source>
        <dbReference type="Google" id="ProtNLM"/>
    </source>
</evidence>
<evidence type="ECO:0000313" key="2">
    <source>
        <dbReference type="Proteomes" id="UP000770785"/>
    </source>
</evidence>
<keyword evidence="2" id="KW-1185">Reference proteome</keyword>
<proteinExistence type="predicted"/>
<evidence type="ECO:0000313" key="1">
    <source>
        <dbReference type="EMBL" id="NJC25973.1"/>
    </source>
</evidence>
<dbReference type="InterPro" id="IPR025345">
    <property type="entry name" value="DUF4249"/>
</dbReference>
<organism evidence="1 2">
    <name type="scientific">Neolewinella antarctica</name>
    <dbReference type="NCBI Taxonomy" id="442734"/>
    <lineage>
        <taxon>Bacteria</taxon>
        <taxon>Pseudomonadati</taxon>
        <taxon>Bacteroidota</taxon>
        <taxon>Saprospiria</taxon>
        <taxon>Saprospirales</taxon>
        <taxon>Lewinellaceae</taxon>
        <taxon>Neolewinella</taxon>
    </lineage>
</organism>
<gene>
    <name evidence="1" type="ORF">GGR27_001472</name>
</gene>
<dbReference type="Proteomes" id="UP000770785">
    <property type="component" value="Unassembled WGS sequence"/>
</dbReference>
<accession>A0ABX0X9N2</accession>